<evidence type="ECO:0000259" key="17">
    <source>
        <dbReference type="PROSITE" id="PS50839"/>
    </source>
</evidence>
<evidence type="ECO:0000256" key="7">
    <source>
        <dbReference type="ARBA" id="ARBA00022679"/>
    </source>
</evidence>
<comment type="catalytic activity">
    <reaction evidence="1">
        <text>ATP + protein L-histidine = ADP + protein N-phospho-L-histidine.</text>
        <dbReference type="EC" id="2.7.13.3"/>
    </reaction>
</comment>
<dbReference type="SMART" id="SM00388">
    <property type="entry name" value="HisKA"/>
    <property type="match status" value="1"/>
</dbReference>
<evidence type="ECO:0000256" key="13">
    <source>
        <dbReference type="ARBA" id="ARBA00023012"/>
    </source>
</evidence>
<dbReference type="InterPro" id="IPR036097">
    <property type="entry name" value="HisK_dim/P_sf"/>
</dbReference>
<evidence type="ECO:0000256" key="11">
    <source>
        <dbReference type="ARBA" id="ARBA00022840"/>
    </source>
</evidence>
<evidence type="ECO:0000313" key="18">
    <source>
        <dbReference type="EMBL" id="PSF08901.1"/>
    </source>
</evidence>
<dbReference type="SUPFAM" id="SSF47384">
    <property type="entry name" value="Homodimeric domain of signal transducing histidine kinase"/>
    <property type="match status" value="1"/>
</dbReference>
<evidence type="ECO:0000256" key="4">
    <source>
        <dbReference type="ARBA" id="ARBA00012438"/>
    </source>
</evidence>
<organism evidence="18 19">
    <name type="scientific">Marinobacter halophilus</name>
    <dbReference type="NCBI Taxonomy" id="1323740"/>
    <lineage>
        <taxon>Bacteria</taxon>
        <taxon>Pseudomonadati</taxon>
        <taxon>Pseudomonadota</taxon>
        <taxon>Gammaproteobacteria</taxon>
        <taxon>Pseudomonadales</taxon>
        <taxon>Marinobacteraceae</taxon>
        <taxon>Marinobacter</taxon>
    </lineage>
</organism>
<dbReference type="InterPro" id="IPR005467">
    <property type="entry name" value="His_kinase_dom"/>
</dbReference>
<evidence type="ECO:0000256" key="1">
    <source>
        <dbReference type="ARBA" id="ARBA00000085"/>
    </source>
</evidence>
<dbReference type="GO" id="GO:0005886">
    <property type="term" value="C:plasma membrane"/>
    <property type="evidence" value="ECO:0007669"/>
    <property type="project" value="UniProtKB-SubCell"/>
</dbReference>
<keyword evidence="12 15" id="KW-1133">Transmembrane helix</keyword>
<gene>
    <name evidence="18" type="ORF">C7H08_09625</name>
</gene>
<reference evidence="18 19" key="1">
    <citation type="submission" date="2018-03" db="EMBL/GenBank/DDBJ databases">
        <title>Marinobacter brunus sp. nov., a marine bacterium of Gamma-proteobacteria isolated from the surface seawater of the South China Sea.</title>
        <authorList>
            <person name="Cheng H."/>
            <person name="Wu Y.-H."/>
            <person name="Xamxidin M."/>
            <person name="Xu X.-W."/>
        </authorList>
    </citation>
    <scope>NUCLEOTIDE SEQUENCE [LARGE SCALE GENOMIC DNA]</scope>
    <source>
        <strain evidence="18 19">JCM 30472</strain>
    </source>
</reference>
<dbReference type="EMBL" id="PXNN01000011">
    <property type="protein sequence ID" value="PSF08901.1"/>
    <property type="molecule type" value="Genomic_DNA"/>
</dbReference>
<dbReference type="PROSITE" id="PS50109">
    <property type="entry name" value="HIS_KIN"/>
    <property type="match status" value="1"/>
</dbReference>
<dbReference type="RefSeq" id="WP_106671497.1">
    <property type="nucleotide sequence ID" value="NZ_BMFE01000001.1"/>
</dbReference>
<dbReference type="PRINTS" id="PR00344">
    <property type="entry name" value="BCTRLSENSOR"/>
</dbReference>
<comment type="subcellular location">
    <subcellularLocation>
        <location evidence="2">Cell membrane</location>
    </subcellularLocation>
    <subcellularLocation>
        <location evidence="3">Membrane raft</location>
        <topology evidence="3">Multi-pass membrane protein</topology>
    </subcellularLocation>
</comment>
<dbReference type="Gene3D" id="3.30.450.350">
    <property type="entry name" value="CHASE domain"/>
    <property type="match status" value="1"/>
</dbReference>
<comment type="caution">
    <text evidence="18">The sequence shown here is derived from an EMBL/GenBank/DDBJ whole genome shotgun (WGS) entry which is preliminary data.</text>
</comment>
<evidence type="ECO:0000256" key="6">
    <source>
        <dbReference type="ARBA" id="ARBA00022553"/>
    </source>
</evidence>
<dbReference type="SUPFAM" id="SSF55874">
    <property type="entry name" value="ATPase domain of HSP90 chaperone/DNA topoisomerase II/histidine kinase"/>
    <property type="match status" value="1"/>
</dbReference>
<dbReference type="Pfam" id="PF02518">
    <property type="entry name" value="HATPase_c"/>
    <property type="match status" value="1"/>
</dbReference>
<evidence type="ECO:0000256" key="15">
    <source>
        <dbReference type="SAM" id="Phobius"/>
    </source>
</evidence>
<evidence type="ECO:0000256" key="9">
    <source>
        <dbReference type="ARBA" id="ARBA00022741"/>
    </source>
</evidence>
<keyword evidence="11" id="KW-0067">ATP-binding</keyword>
<keyword evidence="5" id="KW-1003">Cell membrane</keyword>
<dbReference type="SMART" id="SM00387">
    <property type="entry name" value="HATPase_c"/>
    <property type="match status" value="1"/>
</dbReference>
<keyword evidence="13" id="KW-0902">Two-component regulatory system</keyword>
<accession>A0A2T1KFJ2</accession>
<dbReference type="GO" id="GO:0005524">
    <property type="term" value="F:ATP binding"/>
    <property type="evidence" value="ECO:0007669"/>
    <property type="project" value="UniProtKB-KW"/>
</dbReference>
<evidence type="ECO:0000256" key="5">
    <source>
        <dbReference type="ARBA" id="ARBA00022475"/>
    </source>
</evidence>
<dbReference type="SMART" id="SM01079">
    <property type="entry name" value="CHASE"/>
    <property type="match status" value="1"/>
</dbReference>
<evidence type="ECO:0000256" key="12">
    <source>
        <dbReference type="ARBA" id="ARBA00022989"/>
    </source>
</evidence>
<dbReference type="InterPro" id="IPR006189">
    <property type="entry name" value="CHASE_dom"/>
</dbReference>
<dbReference type="Pfam" id="PF00512">
    <property type="entry name" value="HisKA"/>
    <property type="match status" value="1"/>
</dbReference>
<dbReference type="PROSITE" id="PS50839">
    <property type="entry name" value="CHASE"/>
    <property type="match status" value="1"/>
</dbReference>
<dbReference type="Pfam" id="PF03924">
    <property type="entry name" value="CHASE"/>
    <property type="match status" value="1"/>
</dbReference>
<evidence type="ECO:0000256" key="14">
    <source>
        <dbReference type="ARBA" id="ARBA00023136"/>
    </source>
</evidence>
<dbReference type="Proteomes" id="UP000238385">
    <property type="component" value="Unassembled WGS sequence"/>
</dbReference>
<dbReference type="AlphaFoldDB" id="A0A2T1KFJ2"/>
<evidence type="ECO:0000259" key="16">
    <source>
        <dbReference type="PROSITE" id="PS50109"/>
    </source>
</evidence>
<keyword evidence="19" id="KW-1185">Reference proteome</keyword>
<dbReference type="PANTHER" id="PTHR43711">
    <property type="entry name" value="TWO-COMPONENT HISTIDINE KINASE"/>
    <property type="match status" value="1"/>
</dbReference>
<dbReference type="CDD" id="cd00082">
    <property type="entry name" value="HisKA"/>
    <property type="match status" value="1"/>
</dbReference>
<protein>
    <recommendedName>
        <fullName evidence="4">histidine kinase</fullName>
        <ecNumber evidence="4">2.7.13.3</ecNumber>
    </recommendedName>
</protein>
<evidence type="ECO:0000256" key="3">
    <source>
        <dbReference type="ARBA" id="ARBA00004314"/>
    </source>
</evidence>
<dbReference type="Gene3D" id="1.10.287.130">
    <property type="match status" value="1"/>
</dbReference>
<dbReference type="OrthoDB" id="9804645at2"/>
<dbReference type="InterPro" id="IPR042240">
    <property type="entry name" value="CHASE_sf"/>
</dbReference>
<dbReference type="FunFam" id="3.30.565.10:FF:000023">
    <property type="entry name" value="PAS domain-containing sensor histidine kinase"/>
    <property type="match status" value="1"/>
</dbReference>
<evidence type="ECO:0000256" key="10">
    <source>
        <dbReference type="ARBA" id="ARBA00022777"/>
    </source>
</evidence>
<keyword evidence="10 18" id="KW-0418">Kinase</keyword>
<dbReference type="GO" id="GO:0000155">
    <property type="term" value="F:phosphorelay sensor kinase activity"/>
    <property type="evidence" value="ECO:0007669"/>
    <property type="project" value="InterPro"/>
</dbReference>
<evidence type="ECO:0000256" key="8">
    <source>
        <dbReference type="ARBA" id="ARBA00022692"/>
    </source>
</evidence>
<feature type="domain" description="Histidine kinase" evidence="16">
    <location>
        <begin position="420"/>
        <end position="639"/>
    </location>
</feature>
<keyword evidence="14 15" id="KW-0472">Membrane</keyword>
<dbReference type="Gene3D" id="3.30.565.10">
    <property type="entry name" value="Histidine kinase-like ATPase, C-terminal domain"/>
    <property type="match status" value="1"/>
</dbReference>
<keyword evidence="8 15" id="KW-0812">Transmembrane</keyword>
<dbReference type="InterPro" id="IPR003594">
    <property type="entry name" value="HATPase_dom"/>
</dbReference>
<dbReference type="InterPro" id="IPR003661">
    <property type="entry name" value="HisK_dim/P_dom"/>
</dbReference>
<dbReference type="InterPro" id="IPR004358">
    <property type="entry name" value="Sig_transdc_His_kin-like_C"/>
</dbReference>
<keyword evidence="6" id="KW-0597">Phosphoprotein</keyword>
<keyword evidence="9" id="KW-0547">Nucleotide-binding</keyword>
<proteinExistence type="predicted"/>
<dbReference type="PANTHER" id="PTHR43711:SF1">
    <property type="entry name" value="HISTIDINE KINASE 1"/>
    <property type="match status" value="1"/>
</dbReference>
<dbReference type="FunFam" id="1.10.287.130:FF:000001">
    <property type="entry name" value="Two-component sensor histidine kinase"/>
    <property type="match status" value="1"/>
</dbReference>
<dbReference type="EC" id="2.7.13.3" evidence="4"/>
<dbReference type="GO" id="GO:0045121">
    <property type="term" value="C:membrane raft"/>
    <property type="evidence" value="ECO:0007669"/>
    <property type="project" value="UniProtKB-SubCell"/>
</dbReference>
<sequence length="643" mass="70894">MTHSQDRMFRFLIRIARGGVVLLMISVAVAIDAVSTERFEAEVRQEWQTRIDDLSLKLQSTILQNIQTVWGLAANVSVEPDIGEARFEELAAVIFRLAPELRNIGLAPGFIIRYMYPLEGNEAAIGLDLESQSLSSEQTRMLLDSERAVFSGPINLVQGGQGLAARIPIFENVSGEFWGVISVILDLTSLYDSVNLTSMASDAVLSLSTTTDLGNSGGVFFGATDVTWNKPVHSSLEMPGVSWTLLAQPRDGWPGHPEAPWMTRSILAFLVLLAIGATFWLTQLLLRDRQMQQRFWGLFELAPVGIGLYNANNRKLIRANRSLEYIMGNAPNSLGYFDKAFDEHGKDLAGGFGILDKLANKFQFSGQQGYLRTATGTLKPIVLHGLRLDTPGENPVIWLIAEDISEQKKADRIKNEFISTVSHELRTPLTSISGALGLILGGATGQLPDKTRQMLAIAHRNTDQLRALIDDLLDIEKLASGNMSITMEHHSLNEAVTTAIEDIRAYADQKRVQIRQLETSPGLYAYFDQKRLKQALTNLLSNAIKFSSEHKEVMVKIQRRESQVVIEVADQGPGVPESFRGRIFEKFAQADSSSARSKEGTGLGLAVTRELMCVMGGEVGFESKEGEGACFWLALPVADKNEL</sequence>
<dbReference type="InterPro" id="IPR050736">
    <property type="entry name" value="Sensor_HK_Regulatory"/>
</dbReference>
<keyword evidence="7" id="KW-0808">Transferase</keyword>
<evidence type="ECO:0000256" key="2">
    <source>
        <dbReference type="ARBA" id="ARBA00004236"/>
    </source>
</evidence>
<dbReference type="InterPro" id="IPR036890">
    <property type="entry name" value="HATPase_C_sf"/>
</dbReference>
<feature type="domain" description="CHASE" evidence="17">
    <location>
        <begin position="110"/>
        <end position="207"/>
    </location>
</feature>
<name>A0A2T1KFJ2_9GAMM</name>
<feature type="transmembrane region" description="Helical" evidence="15">
    <location>
        <begin position="12"/>
        <end position="31"/>
    </location>
</feature>
<evidence type="ECO:0000313" key="19">
    <source>
        <dbReference type="Proteomes" id="UP000238385"/>
    </source>
</evidence>